<keyword evidence="2" id="KW-1185">Reference proteome</keyword>
<dbReference type="Proteomes" id="UP000827986">
    <property type="component" value="Unassembled WGS sequence"/>
</dbReference>
<dbReference type="AlphaFoldDB" id="A0A9D3XPR2"/>
<proteinExistence type="predicted"/>
<name>A0A9D3XPR2_9SAUR</name>
<sequence>MGSRKPTALVKEKISSEILLPAPDSMCLCTAMHEPETALQMAGEKCPWYSHCKHLYALVPFPGLVQGISQEHGVLLIAPGSLGCSSPEAAQGGTPTALIYTKDHFVPCSRSEWGGCKSG</sequence>
<dbReference type="EMBL" id="JAHDVG010000466">
    <property type="protein sequence ID" value="KAH1182980.1"/>
    <property type="molecule type" value="Genomic_DNA"/>
</dbReference>
<reference evidence="1" key="1">
    <citation type="submission" date="2021-09" db="EMBL/GenBank/DDBJ databases">
        <title>The genome of Mauremys mutica provides insights into the evolution of semi-aquatic lifestyle.</title>
        <authorList>
            <person name="Gong S."/>
            <person name="Gao Y."/>
        </authorList>
    </citation>
    <scope>NUCLEOTIDE SEQUENCE</scope>
    <source>
        <strain evidence="1">MM-2020</strain>
        <tissue evidence="1">Muscle</tissue>
    </source>
</reference>
<comment type="caution">
    <text evidence="1">The sequence shown here is derived from an EMBL/GenBank/DDBJ whole genome shotgun (WGS) entry which is preliminary data.</text>
</comment>
<protein>
    <submittedName>
        <fullName evidence="1">Uncharacterized protein</fullName>
    </submittedName>
</protein>
<organism evidence="1 2">
    <name type="scientific">Mauremys mutica</name>
    <name type="common">yellowpond turtle</name>
    <dbReference type="NCBI Taxonomy" id="74926"/>
    <lineage>
        <taxon>Eukaryota</taxon>
        <taxon>Metazoa</taxon>
        <taxon>Chordata</taxon>
        <taxon>Craniata</taxon>
        <taxon>Vertebrata</taxon>
        <taxon>Euteleostomi</taxon>
        <taxon>Archelosauria</taxon>
        <taxon>Testudinata</taxon>
        <taxon>Testudines</taxon>
        <taxon>Cryptodira</taxon>
        <taxon>Durocryptodira</taxon>
        <taxon>Testudinoidea</taxon>
        <taxon>Geoemydidae</taxon>
        <taxon>Geoemydinae</taxon>
        <taxon>Mauremys</taxon>
    </lineage>
</organism>
<evidence type="ECO:0000313" key="2">
    <source>
        <dbReference type="Proteomes" id="UP000827986"/>
    </source>
</evidence>
<accession>A0A9D3XPR2</accession>
<gene>
    <name evidence="1" type="ORF">KIL84_004472</name>
</gene>
<evidence type="ECO:0000313" key="1">
    <source>
        <dbReference type="EMBL" id="KAH1182980.1"/>
    </source>
</evidence>